<dbReference type="EMBL" id="CAKMRJ010005634">
    <property type="protein sequence ID" value="CAH1448595.1"/>
    <property type="molecule type" value="Genomic_DNA"/>
</dbReference>
<proteinExistence type="predicted"/>
<keyword evidence="2" id="KW-1185">Reference proteome</keyword>
<evidence type="ECO:0000313" key="2">
    <source>
        <dbReference type="Proteomes" id="UP001157418"/>
    </source>
</evidence>
<name>A0AAU9PE57_9ASTR</name>
<accession>A0AAU9PE57</accession>
<protein>
    <submittedName>
        <fullName evidence="1">Uncharacterized protein</fullName>
    </submittedName>
</protein>
<gene>
    <name evidence="1" type="ORF">LVIROSA_LOCUS34127</name>
</gene>
<reference evidence="1 2" key="1">
    <citation type="submission" date="2022-01" db="EMBL/GenBank/DDBJ databases">
        <authorList>
            <person name="Xiong W."/>
            <person name="Schranz E."/>
        </authorList>
    </citation>
    <scope>NUCLEOTIDE SEQUENCE [LARGE SCALE GENOMIC DNA]</scope>
</reference>
<sequence length="160" mass="18000">MQDVIMAEILKLNVTNLVFPADTNFSYVSPIPDVVLDKVPSSNPIITIYKKIPNIGSRHVLADLQEIFDVNVVTRRTGAGGKRKAKIVEEVVVPKPKKQKNINMKAKPLIVYEEEDQTIIIYIRVEIDNHCEDDTAKSSKKLKTTEIPTLTKNMKVSKVT</sequence>
<organism evidence="1 2">
    <name type="scientific">Lactuca virosa</name>
    <dbReference type="NCBI Taxonomy" id="75947"/>
    <lineage>
        <taxon>Eukaryota</taxon>
        <taxon>Viridiplantae</taxon>
        <taxon>Streptophyta</taxon>
        <taxon>Embryophyta</taxon>
        <taxon>Tracheophyta</taxon>
        <taxon>Spermatophyta</taxon>
        <taxon>Magnoliopsida</taxon>
        <taxon>eudicotyledons</taxon>
        <taxon>Gunneridae</taxon>
        <taxon>Pentapetalae</taxon>
        <taxon>asterids</taxon>
        <taxon>campanulids</taxon>
        <taxon>Asterales</taxon>
        <taxon>Asteraceae</taxon>
        <taxon>Cichorioideae</taxon>
        <taxon>Cichorieae</taxon>
        <taxon>Lactucinae</taxon>
        <taxon>Lactuca</taxon>
    </lineage>
</organism>
<evidence type="ECO:0000313" key="1">
    <source>
        <dbReference type="EMBL" id="CAH1448595.1"/>
    </source>
</evidence>
<comment type="caution">
    <text evidence="1">The sequence shown here is derived from an EMBL/GenBank/DDBJ whole genome shotgun (WGS) entry which is preliminary data.</text>
</comment>
<dbReference type="Proteomes" id="UP001157418">
    <property type="component" value="Unassembled WGS sequence"/>
</dbReference>
<dbReference type="AlphaFoldDB" id="A0AAU9PE57"/>